<keyword evidence="1" id="KW-0472">Membrane</keyword>
<feature type="transmembrane region" description="Helical" evidence="1">
    <location>
        <begin position="36"/>
        <end position="55"/>
    </location>
</feature>
<evidence type="ECO:0000256" key="1">
    <source>
        <dbReference type="SAM" id="Phobius"/>
    </source>
</evidence>
<keyword evidence="1" id="KW-0812">Transmembrane</keyword>
<evidence type="ECO:0000313" key="3">
    <source>
        <dbReference type="Proteomes" id="UP000254893"/>
    </source>
</evidence>
<gene>
    <name evidence="2" type="ORF">NCTC11388_02107</name>
</gene>
<dbReference type="AlphaFoldDB" id="A0A380C3P0"/>
<dbReference type="EMBL" id="UGYW01000002">
    <property type="protein sequence ID" value="SUJ10984.1"/>
    <property type="molecule type" value="Genomic_DNA"/>
</dbReference>
<feature type="transmembrane region" description="Helical" evidence="1">
    <location>
        <begin position="67"/>
        <end position="88"/>
    </location>
</feature>
<sequence length="171" mass="19645">MKTKILINLISIYMLISGVICLCLFFILIWNNDISAPNVLIMMVFSFVMMVATLINNIKSLMTKNAIVLCNCIMVNIIIFIVQIFTIVSDGFYFGYTQGGQLFFFVNFELLTNDVKWGGVWSLVIYEFMLKFEKSQNIMIGINIIPLIGLVISFLLMTKYKKKINADFKEN</sequence>
<organism evidence="2 3">
    <name type="scientific">Sphingobacterium spiritivorum</name>
    <name type="common">Flavobacterium spiritivorum</name>
    <dbReference type="NCBI Taxonomy" id="258"/>
    <lineage>
        <taxon>Bacteria</taxon>
        <taxon>Pseudomonadati</taxon>
        <taxon>Bacteroidota</taxon>
        <taxon>Sphingobacteriia</taxon>
        <taxon>Sphingobacteriales</taxon>
        <taxon>Sphingobacteriaceae</taxon>
        <taxon>Sphingobacterium</taxon>
    </lineage>
</organism>
<dbReference type="RefSeq" id="WP_147284223.1">
    <property type="nucleotide sequence ID" value="NZ_UGYW01000002.1"/>
</dbReference>
<reference evidence="2 3" key="1">
    <citation type="submission" date="2018-06" db="EMBL/GenBank/DDBJ databases">
        <authorList>
            <consortium name="Pathogen Informatics"/>
            <person name="Doyle S."/>
        </authorList>
    </citation>
    <scope>NUCLEOTIDE SEQUENCE [LARGE SCALE GENOMIC DNA]</scope>
    <source>
        <strain evidence="2 3">NCTC11388</strain>
    </source>
</reference>
<name>A0A380C3P0_SPHSI</name>
<dbReference type="Proteomes" id="UP000254893">
    <property type="component" value="Unassembled WGS sequence"/>
</dbReference>
<protein>
    <submittedName>
        <fullName evidence="2">Uncharacterized protein</fullName>
    </submittedName>
</protein>
<keyword evidence="1" id="KW-1133">Transmembrane helix</keyword>
<evidence type="ECO:0000313" key="2">
    <source>
        <dbReference type="EMBL" id="SUJ10984.1"/>
    </source>
</evidence>
<feature type="transmembrane region" description="Helical" evidence="1">
    <location>
        <begin position="138"/>
        <end position="157"/>
    </location>
</feature>
<feature type="transmembrane region" description="Helical" evidence="1">
    <location>
        <begin position="12"/>
        <end position="30"/>
    </location>
</feature>
<accession>A0A380C3P0</accession>
<proteinExistence type="predicted"/>